<organism evidence="5 6">
    <name type="scientific">Reticulomyxa filosa</name>
    <dbReference type="NCBI Taxonomy" id="46433"/>
    <lineage>
        <taxon>Eukaryota</taxon>
        <taxon>Sar</taxon>
        <taxon>Rhizaria</taxon>
        <taxon>Retaria</taxon>
        <taxon>Foraminifera</taxon>
        <taxon>Monothalamids</taxon>
        <taxon>Reticulomyxidae</taxon>
        <taxon>Reticulomyxa</taxon>
    </lineage>
</organism>
<sequence>EQISGLKLSMVKKMKESNDVPQFGYADEILMDDLVALRKQFKPLSEKYGTKLSFMPFILKAASLALRNYPTLNGHVNADCTQLIHRSSHNIGVAVDSPIGLIVPNIKDCQKKSVLQIALDLDALVERAKLGKITPKDIQGGTFTLSNIGIFLIYNIHFCAYIYIFSSNLHIKALYFLKFFFFCDFDRHNWWHVLSSITLCPGSVHWRYWHHPNSSSIQQKT</sequence>
<dbReference type="InterPro" id="IPR023213">
    <property type="entry name" value="CAT-like_dom_sf"/>
</dbReference>
<protein>
    <submittedName>
        <fullName evidence="5">Dihydrolipoamide branched chain transacylase E2</fullName>
    </submittedName>
</protein>
<comment type="cofactor">
    <cofactor evidence="1">
        <name>(R)-lipoate</name>
        <dbReference type="ChEBI" id="CHEBI:83088"/>
    </cofactor>
</comment>
<comment type="caution">
    <text evidence="5">The sequence shown here is derived from an EMBL/GenBank/DDBJ whole genome shotgun (WGS) entry which is preliminary data.</text>
</comment>
<evidence type="ECO:0000313" key="6">
    <source>
        <dbReference type="Proteomes" id="UP000023152"/>
    </source>
</evidence>
<dbReference type="AlphaFoldDB" id="X6MX20"/>
<keyword evidence="6" id="KW-1185">Reference proteome</keyword>
<name>X6MX20_RETFI</name>
<keyword evidence="2" id="KW-0808">Transferase</keyword>
<dbReference type="SUPFAM" id="SSF52777">
    <property type="entry name" value="CoA-dependent acyltransferases"/>
    <property type="match status" value="1"/>
</dbReference>
<dbReference type="OrthoDB" id="202158at2759"/>
<evidence type="ECO:0000256" key="1">
    <source>
        <dbReference type="ARBA" id="ARBA00001938"/>
    </source>
</evidence>
<dbReference type="PANTHER" id="PTHR43178:SF5">
    <property type="entry name" value="LIPOAMIDE ACYLTRANSFERASE COMPONENT OF BRANCHED-CHAIN ALPHA-KETO ACID DEHYDROGENASE COMPLEX, MITOCHONDRIAL"/>
    <property type="match status" value="1"/>
</dbReference>
<accession>X6MX20</accession>
<evidence type="ECO:0000259" key="4">
    <source>
        <dbReference type="Pfam" id="PF00198"/>
    </source>
</evidence>
<gene>
    <name evidence="5" type="ORF">RFI_19093</name>
</gene>
<reference evidence="5 6" key="1">
    <citation type="journal article" date="2013" name="Curr. Biol.">
        <title>The Genome of the Foraminiferan Reticulomyxa filosa.</title>
        <authorList>
            <person name="Glockner G."/>
            <person name="Hulsmann N."/>
            <person name="Schleicher M."/>
            <person name="Noegel A.A."/>
            <person name="Eichinger L."/>
            <person name="Gallinger C."/>
            <person name="Pawlowski J."/>
            <person name="Sierra R."/>
            <person name="Euteneuer U."/>
            <person name="Pillet L."/>
            <person name="Moustafa A."/>
            <person name="Platzer M."/>
            <person name="Groth M."/>
            <person name="Szafranski K."/>
            <person name="Schliwa M."/>
        </authorList>
    </citation>
    <scope>NUCLEOTIDE SEQUENCE [LARGE SCALE GENOMIC DNA]</scope>
</reference>
<dbReference type="EMBL" id="ASPP01015348">
    <property type="protein sequence ID" value="ETO18186.1"/>
    <property type="molecule type" value="Genomic_DNA"/>
</dbReference>
<dbReference type="Proteomes" id="UP000023152">
    <property type="component" value="Unassembled WGS sequence"/>
</dbReference>
<dbReference type="Pfam" id="PF00198">
    <property type="entry name" value="2-oxoacid_dh"/>
    <property type="match status" value="1"/>
</dbReference>
<keyword evidence="3" id="KW-0012">Acyltransferase</keyword>
<dbReference type="InterPro" id="IPR050743">
    <property type="entry name" value="2-oxoacid_DH_E2_comp"/>
</dbReference>
<feature type="domain" description="2-oxoacid dehydrogenase acyltransferase catalytic" evidence="4">
    <location>
        <begin position="2"/>
        <end position="151"/>
    </location>
</feature>
<evidence type="ECO:0000256" key="3">
    <source>
        <dbReference type="ARBA" id="ARBA00023315"/>
    </source>
</evidence>
<feature type="non-terminal residue" evidence="5">
    <location>
        <position position="1"/>
    </location>
</feature>
<dbReference type="GO" id="GO:0005739">
    <property type="term" value="C:mitochondrion"/>
    <property type="evidence" value="ECO:0007669"/>
    <property type="project" value="TreeGrafter"/>
</dbReference>
<proteinExistence type="predicted"/>
<dbReference type="GO" id="GO:0016407">
    <property type="term" value="F:acetyltransferase activity"/>
    <property type="evidence" value="ECO:0007669"/>
    <property type="project" value="TreeGrafter"/>
</dbReference>
<dbReference type="InterPro" id="IPR001078">
    <property type="entry name" value="2-oxoacid_DH_actylTfrase"/>
</dbReference>
<dbReference type="PANTHER" id="PTHR43178">
    <property type="entry name" value="DIHYDROLIPOAMIDE ACETYLTRANSFERASE COMPONENT OF PYRUVATE DEHYDROGENASE COMPLEX"/>
    <property type="match status" value="1"/>
</dbReference>
<evidence type="ECO:0000313" key="5">
    <source>
        <dbReference type="EMBL" id="ETO18186.1"/>
    </source>
</evidence>
<evidence type="ECO:0000256" key="2">
    <source>
        <dbReference type="ARBA" id="ARBA00022679"/>
    </source>
</evidence>
<dbReference type="Gene3D" id="3.30.559.10">
    <property type="entry name" value="Chloramphenicol acetyltransferase-like domain"/>
    <property type="match status" value="1"/>
</dbReference>
<dbReference type="GO" id="GO:0031405">
    <property type="term" value="F:lipoic acid binding"/>
    <property type="evidence" value="ECO:0007669"/>
    <property type="project" value="TreeGrafter"/>
</dbReference>